<feature type="compositionally biased region" description="Low complexity" evidence="1">
    <location>
        <begin position="187"/>
        <end position="198"/>
    </location>
</feature>
<name>A0A022WGB8_TRIRU</name>
<organism evidence="2">
    <name type="scientific">Trichophyton rubrum CBS 288.86</name>
    <dbReference type="NCBI Taxonomy" id="1215330"/>
    <lineage>
        <taxon>Eukaryota</taxon>
        <taxon>Fungi</taxon>
        <taxon>Dikarya</taxon>
        <taxon>Ascomycota</taxon>
        <taxon>Pezizomycotina</taxon>
        <taxon>Eurotiomycetes</taxon>
        <taxon>Eurotiomycetidae</taxon>
        <taxon>Onygenales</taxon>
        <taxon>Arthrodermataceae</taxon>
        <taxon>Trichophyton</taxon>
    </lineage>
</organism>
<dbReference type="Proteomes" id="UP000023758">
    <property type="component" value="Unassembled WGS sequence"/>
</dbReference>
<gene>
    <name evidence="2" type="ORF">H103_00548</name>
</gene>
<proteinExistence type="predicted"/>
<evidence type="ECO:0000256" key="1">
    <source>
        <dbReference type="SAM" id="MobiDB-lite"/>
    </source>
</evidence>
<sequence length="386" mass="42598">MCNAYSINFKCGHVQYAQGLPCGGPDCSAPSRQIPCHQICLDCTDYEYMGLRCSNMSIMDESAPRFEDYLFEPNNFDAEMVDPAICDVDLKAIADDVLTVEGSDSSDMSIDLTGCPPRSPPKLDKSSIEFIRLEAPARSNYMYPSPVKLFAGWPPLEHQIHTHPGYGDYAATPDEEDFRCPPPAPAPTSASSYSGSDPVTQLTTPSPSLFRRNNYDNDCLSTDTPQDRLFLTRSPTSRELSPTPGARGHETFIEAASAILDLPISWRGNETLREFLEEEDEDGYVSDEEEMEEIDYTTDQFVAKMRQPDFHRADYYQTFPELGGPKVSLEDASISDNSKLGAIQKPTRDDDTTTKMPPTATNTVGSVIKAIGPFSLASTEAEPSDN</sequence>
<reference evidence="2" key="1">
    <citation type="submission" date="2014-02" db="EMBL/GenBank/DDBJ databases">
        <title>The Genome Sequence of Trichophyton rubrum (morphotype fischeri) CBS 288.86.</title>
        <authorList>
            <consortium name="The Broad Institute Genomics Platform"/>
            <person name="Cuomo C.A."/>
            <person name="White T.C."/>
            <person name="Graser Y."/>
            <person name="Martinez-Rossi N."/>
            <person name="Heitman J."/>
            <person name="Young S.K."/>
            <person name="Zeng Q."/>
            <person name="Gargeya S."/>
            <person name="Abouelleil A."/>
            <person name="Alvarado L."/>
            <person name="Chapman S.B."/>
            <person name="Gainer-Dewar J."/>
            <person name="Goldberg J."/>
            <person name="Griggs A."/>
            <person name="Gujja S."/>
            <person name="Hansen M."/>
            <person name="Howarth C."/>
            <person name="Imamovic A."/>
            <person name="Larimer J."/>
            <person name="Martinez D."/>
            <person name="Murphy C."/>
            <person name="Pearson M.D."/>
            <person name="Persinoti G."/>
            <person name="Poon T."/>
            <person name="Priest M."/>
            <person name="Roberts A.D."/>
            <person name="Saif S."/>
            <person name="Shea T.D."/>
            <person name="Sykes S.N."/>
            <person name="Wortman J."/>
            <person name="Nusbaum C."/>
            <person name="Birren B."/>
        </authorList>
    </citation>
    <scope>NUCLEOTIDE SEQUENCE [LARGE SCALE GENOMIC DNA]</scope>
    <source>
        <strain evidence="2">CBS 288.86</strain>
    </source>
</reference>
<evidence type="ECO:0000313" key="2">
    <source>
        <dbReference type="EMBL" id="EZF57136.1"/>
    </source>
</evidence>
<dbReference type="AlphaFoldDB" id="A0A022WGB8"/>
<dbReference type="HOGENOM" id="CLU_832061_0_0_1"/>
<feature type="region of interest" description="Disordered" evidence="1">
    <location>
        <begin position="164"/>
        <end position="247"/>
    </location>
</feature>
<accession>A0A022WGB8</accession>
<dbReference type="EMBL" id="KK207697">
    <property type="protein sequence ID" value="EZF57136.1"/>
    <property type="molecule type" value="Genomic_DNA"/>
</dbReference>
<dbReference type="OrthoDB" id="4172970at2759"/>
<feature type="region of interest" description="Disordered" evidence="1">
    <location>
        <begin position="337"/>
        <end position="362"/>
    </location>
</feature>
<protein>
    <submittedName>
        <fullName evidence="2">Uncharacterized protein</fullName>
    </submittedName>
</protein>